<evidence type="ECO:0000256" key="2">
    <source>
        <dbReference type="ARBA" id="ARBA00005417"/>
    </source>
</evidence>
<comment type="similarity">
    <text evidence="2">Belongs to the ABC transporter superfamily.</text>
</comment>
<dbReference type="InterPro" id="IPR027417">
    <property type="entry name" value="P-loop_NTPase"/>
</dbReference>
<dbReference type="SUPFAM" id="SSF52540">
    <property type="entry name" value="P-loop containing nucleoside triphosphate hydrolases"/>
    <property type="match status" value="1"/>
</dbReference>
<keyword evidence="6" id="KW-0067">ATP-binding</keyword>
<keyword evidence="6" id="KW-0547">Nucleotide-binding</keyword>
<dbReference type="PANTHER" id="PTHR43166:SF9">
    <property type="entry name" value="GLUTAMATE_ASPARTATE IMPORT ATP-BINDING PROTEIN GLTL"/>
    <property type="match status" value="1"/>
</dbReference>
<organism evidence="6 7">
    <name type="scientific">Arthrobacter pullicola</name>
    <dbReference type="NCBI Taxonomy" id="2762224"/>
    <lineage>
        <taxon>Bacteria</taxon>
        <taxon>Bacillati</taxon>
        <taxon>Actinomycetota</taxon>
        <taxon>Actinomycetes</taxon>
        <taxon>Micrococcales</taxon>
        <taxon>Micrococcaceae</taxon>
        <taxon>Arthrobacter</taxon>
    </lineage>
</organism>
<sequence>MIDEVLQTMKSLAASGRTMVVVTHEIEFAREVADRCVFMADGRVIEDRPAEAFFRNPQTDRLRSFLARSKPSNAGILRMRAAAASDIAPAE</sequence>
<name>A0ABR8YM94_9MICC</name>
<evidence type="ECO:0000256" key="4">
    <source>
        <dbReference type="ARBA" id="ARBA00022475"/>
    </source>
</evidence>
<evidence type="ECO:0000313" key="7">
    <source>
        <dbReference type="Proteomes" id="UP000652763"/>
    </source>
</evidence>
<dbReference type="GO" id="GO:0005524">
    <property type="term" value="F:ATP binding"/>
    <property type="evidence" value="ECO:0007669"/>
    <property type="project" value="UniProtKB-KW"/>
</dbReference>
<dbReference type="EMBL" id="JACSQC010000010">
    <property type="protein sequence ID" value="MBD8045359.1"/>
    <property type="molecule type" value="Genomic_DNA"/>
</dbReference>
<keyword evidence="7" id="KW-1185">Reference proteome</keyword>
<evidence type="ECO:0000256" key="5">
    <source>
        <dbReference type="ARBA" id="ARBA00023136"/>
    </source>
</evidence>
<proteinExistence type="inferred from homology"/>
<gene>
    <name evidence="6" type="ORF">H9638_16245</name>
</gene>
<evidence type="ECO:0000256" key="3">
    <source>
        <dbReference type="ARBA" id="ARBA00022448"/>
    </source>
</evidence>
<accession>A0ABR8YM94</accession>
<reference evidence="6 7" key="1">
    <citation type="submission" date="2020-08" db="EMBL/GenBank/DDBJ databases">
        <title>A Genomic Blueprint of the Chicken Gut Microbiome.</title>
        <authorList>
            <person name="Gilroy R."/>
            <person name="Ravi A."/>
            <person name="Getino M."/>
            <person name="Pursley I."/>
            <person name="Horton D.L."/>
            <person name="Alikhan N.-F."/>
            <person name="Baker D."/>
            <person name="Gharbi K."/>
            <person name="Hall N."/>
            <person name="Watson M."/>
            <person name="Adriaenssens E.M."/>
            <person name="Foster-Nyarko E."/>
            <person name="Jarju S."/>
            <person name="Secka A."/>
            <person name="Antonio M."/>
            <person name="Oren A."/>
            <person name="Chaudhuri R."/>
            <person name="La Ragione R.M."/>
            <person name="Hildebrand F."/>
            <person name="Pallen M.J."/>
        </authorList>
    </citation>
    <scope>NUCLEOTIDE SEQUENCE [LARGE SCALE GENOMIC DNA]</scope>
    <source>
        <strain evidence="6 7">Sa2BUA2</strain>
    </source>
</reference>
<comment type="caution">
    <text evidence="6">The sequence shown here is derived from an EMBL/GenBank/DDBJ whole genome shotgun (WGS) entry which is preliminary data.</text>
</comment>
<keyword evidence="3" id="KW-0813">Transport</keyword>
<dbReference type="Gene3D" id="3.40.50.300">
    <property type="entry name" value="P-loop containing nucleotide triphosphate hydrolases"/>
    <property type="match status" value="1"/>
</dbReference>
<keyword evidence="5" id="KW-0472">Membrane</keyword>
<comment type="subcellular location">
    <subcellularLocation>
        <location evidence="1">Cell membrane</location>
        <topology evidence="1">Peripheral membrane protein</topology>
    </subcellularLocation>
</comment>
<keyword evidence="4" id="KW-1003">Cell membrane</keyword>
<protein>
    <submittedName>
        <fullName evidence="6">Amino acid ABC transporter ATP-binding protein</fullName>
    </submittedName>
</protein>
<dbReference type="InterPro" id="IPR050086">
    <property type="entry name" value="MetN_ABC_transporter-like"/>
</dbReference>
<dbReference type="PANTHER" id="PTHR43166">
    <property type="entry name" value="AMINO ACID IMPORT ATP-BINDING PROTEIN"/>
    <property type="match status" value="1"/>
</dbReference>
<evidence type="ECO:0000313" key="6">
    <source>
        <dbReference type="EMBL" id="MBD8045359.1"/>
    </source>
</evidence>
<dbReference type="Proteomes" id="UP000652763">
    <property type="component" value="Unassembled WGS sequence"/>
</dbReference>
<evidence type="ECO:0000256" key="1">
    <source>
        <dbReference type="ARBA" id="ARBA00004202"/>
    </source>
</evidence>